<sequence length="333" mass="38218">MPTQSDLRFTFTIHGTDGKIDLDVVAFTLDEGLSQLDRLELDLASHAPDIDFDQVLDRPALLTLWHGSRPVRRVHGLVSTFEQRDSGFRRTRYRAVVEPRLARLGLCADWRFFQQQHVPDILAAVLKDHGIDTPDWHLTAEHLAREYCVQPGESDLGFVCRLAAEEGLVFYHRHDDTDHRLVFGDRLYVHGSIDGGPVRYQPTPGADQPEPALRRFAYAQHVRTTRQTQRDYTFKHPRYRQEHSPSVAGQGQPDYERYDYPGRYKQDAAGAPFTLNRLRGRRRDARIAVVEGDDPRLVPGIAFDLIGHPCADWNHGWRPVRIRHRGTQHTSQA</sequence>
<dbReference type="NCBIfam" id="TIGR03361">
    <property type="entry name" value="VI_Rhs_Vgr"/>
    <property type="match status" value="1"/>
</dbReference>
<dbReference type="InterPro" id="IPR017847">
    <property type="entry name" value="T6SS_RhsGE_Vgr_subset"/>
</dbReference>
<evidence type="ECO:0000313" key="2">
    <source>
        <dbReference type="Proteomes" id="UP001216674"/>
    </source>
</evidence>
<dbReference type="PANTHER" id="PTHR32305:SF11">
    <property type="entry name" value="TYPE VI SECRETION SYSTEM SPIKE PROTEIN VGRG3"/>
    <property type="match status" value="1"/>
</dbReference>
<dbReference type="Proteomes" id="UP001216674">
    <property type="component" value="Unassembled WGS sequence"/>
</dbReference>
<dbReference type="NCBIfam" id="TIGR01646">
    <property type="entry name" value="vgr_GE"/>
    <property type="match status" value="1"/>
</dbReference>
<proteinExistence type="predicted"/>
<dbReference type="InterPro" id="IPR006533">
    <property type="entry name" value="T6SS_Vgr_RhsGE"/>
</dbReference>
<gene>
    <name evidence="1" type="primary">tssI</name>
    <name evidence="1" type="ORF">P3W85_24370</name>
</gene>
<name>A0ABT6ATW4_9BURK</name>
<dbReference type="Gene3D" id="2.30.110.50">
    <property type="match status" value="1"/>
</dbReference>
<dbReference type="Gene3D" id="3.55.50.10">
    <property type="entry name" value="Baseplate protein-like domains"/>
    <property type="match status" value="1"/>
</dbReference>
<evidence type="ECO:0000313" key="1">
    <source>
        <dbReference type="EMBL" id="MDF3836063.1"/>
    </source>
</evidence>
<dbReference type="EMBL" id="JARJLM010000408">
    <property type="protein sequence ID" value="MDF3836063.1"/>
    <property type="molecule type" value="Genomic_DNA"/>
</dbReference>
<dbReference type="Pfam" id="PF05954">
    <property type="entry name" value="Phage_GPD"/>
    <property type="match status" value="1"/>
</dbReference>
<dbReference type="PANTHER" id="PTHR32305">
    <property type="match status" value="1"/>
</dbReference>
<comment type="caution">
    <text evidence="1">The sequence shown here is derived from an EMBL/GenBank/DDBJ whole genome shotgun (WGS) entry which is preliminary data.</text>
</comment>
<reference evidence="1 2" key="1">
    <citation type="submission" date="2023-03" db="EMBL/GenBank/DDBJ databases">
        <title>Draft assemblies of triclosan tolerant bacteria isolated from returned activated sludge.</title>
        <authorList>
            <person name="Van Hamelsveld S."/>
        </authorList>
    </citation>
    <scope>NUCLEOTIDE SEQUENCE [LARGE SCALE GENOMIC DNA]</scope>
    <source>
        <strain evidence="1 2">GW210010_S58</strain>
    </source>
</reference>
<dbReference type="SUPFAM" id="SSF69279">
    <property type="entry name" value="Phage tail proteins"/>
    <property type="match status" value="2"/>
</dbReference>
<keyword evidence="2" id="KW-1185">Reference proteome</keyword>
<dbReference type="InterPro" id="IPR050708">
    <property type="entry name" value="T6SS_VgrG/RHS"/>
</dbReference>
<protein>
    <submittedName>
        <fullName evidence="1">Type VI secretion system tip protein TssI/VgrG</fullName>
    </submittedName>
</protein>
<dbReference type="RefSeq" id="WP_276266663.1">
    <property type="nucleotide sequence ID" value="NZ_JARJLM010000408.1"/>
</dbReference>
<dbReference type="Gene3D" id="4.10.220.110">
    <property type="match status" value="1"/>
</dbReference>
<organism evidence="1 2">
    <name type="scientific">Cupriavidus basilensis</name>
    <dbReference type="NCBI Taxonomy" id="68895"/>
    <lineage>
        <taxon>Bacteria</taxon>
        <taxon>Pseudomonadati</taxon>
        <taxon>Pseudomonadota</taxon>
        <taxon>Betaproteobacteria</taxon>
        <taxon>Burkholderiales</taxon>
        <taxon>Burkholderiaceae</taxon>
        <taxon>Cupriavidus</taxon>
    </lineage>
</organism>
<accession>A0ABT6ATW4</accession>
<feature type="non-terminal residue" evidence="1">
    <location>
        <position position="333"/>
    </location>
</feature>